<protein>
    <recommendedName>
        <fullName evidence="10">Cytochrome P450</fullName>
    </recommendedName>
</protein>
<evidence type="ECO:0000256" key="1">
    <source>
        <dbReference type="ARBA" id="ARBA00010617"/>
    </source>
</evidence>
<dbReference type="FunFam" id="1.10.630.10:FF:000018">
    <property type="entry name" value="Cytochrome P450 monooxygenase"/>
    <property type="match status" value="1"/>
</dbReference>
<dbReference type="InterPro" id="IPR036396">
    <property type="entry name" value="Cyt_P450_sf"/>
</dbReference>
<evidence type="ECO:0000256" key="7">
    <source>
        <dbReference type="RuleBase" id="RU000461"/>
    </source>
</evidence>
<evidence type="ECO:0000256" key="6">
    <source>
        <dbReference type="ARBA" id="ARBA00023033"/>
    </source>
</evidence>
<evidence type="ECO:0000256" key="3">
    <source>
        <dbReference type="ARBA" id="ARBA00022723"/>
    </source>
</evidence>
<proteinExistence type="inferred from homology"/>
<reference evidence="8 9" key="1">
    <citation type="submission" date="2019-03" db="EMBL/GenBank/DDBJ databases">
        <title>Genomic Encyclopedia of Type Strains, Phase IV (KMG-IV): sequencing the most valuable type-strain genomes for metagenomic binning, comparative biology and taxonomic classification.</title>
        <authorList>
            <person name="Goeker M."/>
        </authorList>
    </citation>
    <scope>NUCLEOTIDE SEQUENCE [LARGE SCALE GENOMIC DNA]</scope>
    <source>
        <strain evidence="8 9">DSM 45361</strain>
    </source>
</reference>
<evidence type="ECO:0000313" key="8">
    <source>
        <dbReference type="EMBL" id="TDP92868.1"/>
    </source>
</evidence>
<dbReference type="GO" id="GO:0006707">
    <property type="term" value="P:cholesterol catabolic process"/>
    <property type="evidence" value="ECO:0007669"/>
    <property type="project" value="TreeGrafter"/>
</dbReference>
<dbReference type="GO" id="GO:0008395">
    <property type="term" value="F:steroid hydroxylase activity"/>
    <property type="evidence" value="ECO:0007669"/>
    <property type="project" value="TreeGrafter"/>
</dbReference>
<dbReference type="InterPro" id="IPR001128">
    <property type="entry name" value="Cyt_P450"/>
</dbReference>
<sequence length="416" mass="46304">MATDTIQRTQLQLDVWREFVWTAGEQGDPYALLLRAPEDPYPLYEQIRARGPLTRSALGTYLVADHGLAGKILRDRRFGVRMVNGDQAPQSVEFDNSLLGLDPPDHSRLRKLTIHAVNPGQMEPWRARVERFCDELIDKVLAGPVKFNFMTAFAQQLPMYVIGELIGVPDAHRRTLFGLTRRMMHLVDGEPSVELMADVARSTAEMHAMFADIIALRQAERGDDLISDLLPALDDGRLTMAELIPLCAFLTLGGVETTVNLIANATHLLLAHPEQWDAFRDDPSLASAVIQETLRFETPTQQYRRIAQEELELDGVVLPVDSQLAILAGAANRDPVVYPDPGRFDITRPPSRELLSFSLGIHFCLGAALARLEGEVALAAIARRLPDLRRIGPIRRRKSFIIRGMVQFPVARASGG</sequence>
<comment type="caution">
    <text evidence="8">The sequence shown here is derived from an EMBL/GenBank/DDBJ whole genome shotgun (WGS) entry which is preliminary data.</text>
</comment>
<dbReference type="PRINTS" id="PR00385">
    <property type="entry name" value="P450"/>
</dbReference>
<dbReference type="GO" id="GO:0005506">
    <property type="term" value="F:iron ion binding"/>
    <property type="evidence" value="ECO:0007669"/>
    <property type="project" value="InterPro"/>
</dbReference>
<dbReference type="GO" id="GO:0036199">
    <property type="term" value="F:cholest-4-en-3-one 26-monooxygenase activity"/>
    <property type="evidence" value="ECO:0007669"/>
    <property type="project" value="TreeGrafter"/>
</dbReference>
<keyword evidence="2 7" id="KW-0349">Heme</keyword>
<dbReference type="PANTHER" id="PTHR46696:SF4">
    <property type="entry name" value="BIOTIN BIOSYNTHESIS CYTOCHROME P450"/>
    <property type="match status" value="1"/>
</dbReference>
<dbReference type="EMBL" id="SNXZ01000007">
    <property type="protein sequence ID" value="TDP92868.1"/>
    <property type="molecule type" value="Genomic_DNA"/>
</dbReference>
<dbReference type="InterPro" id="IPR017972">
    <property type="entry name" value="Cyt_P450_CS"/>
</dbReference>
<dbReference type="OrthoDB" id="4156795at2"/>
<dbReference type="PANTHER" id="PTHR46696">
    <property type="entry name" value="P450, PUTATIVE (EUROFUNG)-RELATED"/>
    <property type="match status" value="1"/>
</dbReference>
<dbReference type="SUPFAM" id="SSF48264">
    <property type="entry name" value="Cytochrome P450"/>
    <property type="match status" value="1"/>
</dbReference>
<evidence type="ECO:0000313" key="9">
    <source>
        <dbReference type="Proteomes" id="UP000295444"/>
    </source>
</evidence>
<dbReference type="PRINTS" id="PR00359">
    <property type="entry name" value="BP450"/>
</dbReference>
<name>A0A4V3CY59_LABRH</name>
<keyword evidence="6 7" id="KW-0503">Monooxygenase</keyword>
<dbReference type="PROSITE" id="PS00086">
    <property type="entry name" value="CYTOCHROME_P450"/>
    <property type="match status" value="1"/>
</dbReference>
<dbReference type="RefSeq" id="WP_133853218.1">
    <property type="nucleotide sequence ID" value="NZ_SNXZ01000007.1"/>
</dbReference>
<keyword evidence="3 7" id="KW-0479">Metal-binding</keyword>
<gene>
    <name evidence="8" type="ORF">EV186_10783</name>
</gene>
<dbReference type="Gene3D" id="1.10.630.10">
    <property type="entry name" value="Cytochrome P450"/>
    <property type="match status" value="1"/>
</dbReference>
<dbReference type="InterPro" id="IPR002397">
    <property type="entry name" value="Cyt_P450_B"/>
</dbReference>
<dbReference type="GO" id="GO:0020037">
    <property type="term" value="F:heme binding"/>
    <property type="evidence" value="ECO:0007669"/>
    <property type="project" value="InterPro"/>
</dbReference>
<organism evidence="8 9">
    <name type="scientific">Labedaea rhizosphaerae</name>
    <dbReference type="NCBI Taxonomy" id="598644"/>
    <lineage>
        <taxon>Bacteria</taxon>
        <taxon>Bacillati</taxon>
        <taxon>Actinomycetota</taxon>
        <taxon>Actinomycetes</taxon>
        <taxon>Pseudonocardiales</taxon>
        <taxon>Pseudonocardiaceae</taxon>
        <taxon>Labedaea</taxon>
    </lineage>
</organism>
<evidence type="ECO:0000256" key="5">
    <source>
        <dbReference type="ARBA" id="ARBA00023004"/>
    </source>
</evidence>
<keyword evidence="4 7" id="KW-0560">Oxidoreductase</keyword>
<dbReference type="CDD" id="cd20625">
    <property type="entry name" value="CYP164-like"/>
    <property type="match status" value="1"/>
</dbReference>
<evidence type="ECO:0000256" key="2">
    <source>
        <dbReference type="ARBA" id="ARBA00022617"/>
    </source>
</evidence>
<comment type="similarity">
    <text evidence="1 7">Belongs to the cytochrome P450 family.</text>
</comment>
<accession>A0A4V3CY59</accession>
<keyword evidence="5 7" id="KW-0408">Iron</keyword>
<evidence type="ECO:0008006" key="10">
    <source>
        <dbReference type="Google" id="ProtNLM"/>
    </source>
</evidence>
<dbReference type="Pfam" id="PF00067">
    <property type="entry name" value="p450"/>
    <property type="match status" value="1"/>
</dbReference>
<evidence type="ECO:0000256" key="4">
    <source>
        <dbReference type="ARBA" id="ARBA00023002"/>
    </source>
</evidence>
<dbReference type="AlphaFoldDB" id="A0A4V3CY59"/>
<keyword evidence="9" id="KW-1185">Reference proteome</keyword>
<dbReference type="Proteomes" id="UP000295444">
    <property type="component" value="Unassembled WGS sequence"/>
</dbReference>